<evidence type="ECO:0000313" key="1">
    <source>
        <dbReference type="EMBL" id="QHT01922.1"/>
    </source>
</evidence>
<dbReference type="EMBL" id="MN739383">
    <property type="protein sequence ID" value="QHT01922.1"/>
    <property type="molecule type" value="Genomic_DNA"/>
</dbReference>
<accession>A0A6C0CCP0</accession>
<dbReference type="AlphaFoldDB" id="A0A6C0CCP0"/>
<protein>
    <submittedName>
        <fullName evidence="1">Uncharacterized protein</fullName>
    </submittedName>
</protein>
<proteinExistence type="predicted"/>
<sequence length="152" mass="18074">MTNKGNTSFFDNLKNMNYKCDFLCTYKLLDNQENEDSDCANLCYQTQLLQALNMKNYDDFIITKNIEAIYFFLKDNNEVVSLLLVLKEKYKNSSMAFFIENELALFQLLFSYDYFDIFHKCLSKYIISKTQTTDLTIDKKYFDEVYKVINAK</sequence>
<reference evidence="1" key="1">
    <citation type="journal article" date="2020" name="Nature">
        <title>Giant virus diversity and host interactions through global metagenomics.</title>
        <authorList>
            <person name="Schulz F."/>
            <person name="Roux S."/>
            <person name="Paez-Espino D."/>
            <person name="Jungbluth S."/>
            <person name="Walsh D.A."/>
            <person name="Denef V.J."/>
            <person name="McMahon K.D."/>
            <person name="Konstantinidis K.T."/>
            <person name="Eloe-Fadrosh E.A."/>
            <person name="Kyrpides N.C."/>
            <person name="Woyke T."/>
        </authorList>
    </citation>
    <scope>NUCLEOTIDE SEQUENCE</scope>
    <source>
        <strain evidence="1">GVMAG-M-3300020523-10</strain>
    </source>
</reference>
<name>A0A6C0CCP0_9ZZZZ</name>
<organism evidence="1">
    <name type="scientific">viral metagenome</name>
    <dbReference type="NCBI Taxonomy" id="1070528"/>
    <lineage>
        <taxon>unclassified sequences</taxon>
        <taxon>metagenomes</taxon>
        <taxon>organismal metagenomes</taxon>
    </lineage>
</organism>